<dbReference type="Proteomes" id="UP000504636">
    <property type="component" value="Unplaced"/>
</dbReference>
<keyword evidence="1" id="KW-0812">Transmembrane</keyword>
<dbReference type="RefSeq" id="XP_033583918.1">
    <property type="nucleotide sequence ID" value="XM_033726558.1"/>
</dbReference>
<gene>
    <name evidence="2 4" type="ORF">BDZ99DRAFT_5352</name>
</gene>
<evidence type="ECO:0000313" key="2">
    <source>
        <dbReference type="EMBL" id="KAF2816954.1"/>
    </source>
</evidence>
<reference evidence="4" key="2">
    <citation type="submission" date="2020-04" db="EMBL/GenBank/DDBJ databases">
        <authorList>
            <consortium name="NCBI Genome Project"/>
        </authorList>
    </citation>
    <scope>NUCLEOTIDE SEQUENCE</scope>
    <source>
        <strain evidence="4">CBS 304.34</strain>
    </source>
</reference>
<name>A0A6A6Z9J7_9PEZI</name>
<keyword evidence="3" id="KW-1185">Reference proteome</keyword>
<dbReference type="EMBL" id="MU003692">
    <property type="protein sequence ID" value="KAF2816954.1"/>
    <property type="molecule type" value="Genomic_DNA"/>
</dbReference>
<dbReference type="AlphaFoldDB" id="A0A6A6Z9J7"/>
<keyword evidence="1" id="KW-0472">Membrane</keyword>
<reference evidence="2 4" key="1">
    <citation type="journal article" date="2020" name="Stud. Mycol.">
        <title>101 Dothideomycetes genomes: a test case for predicting lifestyles and emergence of pathogens.</title>
        <authorList>
            <person name="Haridas S."/>
            <person name="Albert R."/>
            <person name="Binder M."/>
            <person name="Bloem J."/>
            <person name="Labutti K."/>
            <person name="Salamov A."/>
            <person name="Andreopoulos B."/>
            <person name="Baker S."/>
            <person name="Barry K."/>
            <person name="Bills G."/>
            <person name="Bluhm B."/>
            <person name="Cannon C."/>
            <person name="Castanera R."/>
            <person name="Culley D."/>
            <person name="Daum C."/>
            <person name="Ezra D."/>
            <person name="Gonzalez J."/>
            <person name="Henrissat B."/>
            <person name="Kuo A."/>
            <person name="Liang C."/>
            <person name="Lipzen A."/>
            <person name="Lutzoni F."/>
            <person name="Magnuson J."/>
            <person name="Mondo S."/>
            <person name="Nolan M."/>
            <person name="Ohm R."/>
            <person name="Pangilinan J."/>
            <person name="Park H.-J."/>
            <person name="Ramirez L."/>
            <person name="Alfaro M."/>
            <person name="Sun H."/>
            <person name="Tritt A."/>
            <person name="Yoshinaga Y."/>
            <person name="Zwiers L.-H."/>
            <person name="Turgeon B."/>
            <person name="Goodwin S."/>
            <person name="Spatafora J."/>
            <person name="Crous P."/>
            <person name="Grigoriev I."/>
        </authorList>
    </citation>
    <scope>NUCLEOTIDE SEQUENCE</scope>
    <source>
        <strain evidence="2 4">CBS 304.34</strain>
    </source>
</reference>
<reference evidence="4" key="3">
    <citation type="submission" date="2025-04" db="UniProtKB">
        <authorList>
            <consortium name="RefSeq"/>
        </authorList>
    </citation>
    <scope>IDENTIFICATION</scope>
    <source>
        <strain evidence="4">CBS 304.34</strain>
    </source>
</reference>
<dbReference type="GeneID" id="54467451"/>
<keyword evidence="1" id="KW-1133">Transmembrane helix</keyword>
<proteinExistence type="predicted"/>
<accession>A0A6A6Z9J7</accession>
<evidence type="ECO:0000313" key="3">
    <source>
        <dbReference type="Proteomes" id="UP000504636"/>
    </source>
</evidence>
<protein>
    <submittedName>
        <fullName evidence="2 4">Uncharacterized protein</fullName>
    </submittedName>
</protein>
<feature type="transmembrane region" description="Helical" evidence="1">
    <location>
        <begin position="59"/>
        <end position="79"/>
    </location>
</feature>
<evidence type="ECO:0000256" key="1">
    <source>
        <dbReference type="SAM" id="Phobius"/>
    </source>
</evidence>
<organism evidence="2">
    <name type="scientific">Mytilinidion resinicola</name>
    <dbReference type="NCBI Taxonomy" id="574789"/>
    <lineage>
        <taxon>Eukaryota</taxon>
        <taxon>Fungi</taxon>
        <taxon>Dikarya</taxon>
        <taxon>Ascomycota</taxon>
        <taxon>Pezizomycotina</taxon>
        <taxon>Dothideomycetes</taxon>
        <taxon>Pleosporomycetidae</taxon>
        <taxon>Mytilinidiales</taxon>
        <taxon>Mytilinidiaceae</taxon>
        <taxon>Mytilinidion</taxon>
    </lineage>
</organism>
<sequence length="160" mass="17000">MIATLRAARRAMPHLAPVRGLPDAVRLPYRSTSHVLAAPAEGSVIPAARSCRRSMECSLFAAASIGSLVMQAGTIPTLVSRQTRQRGINIIVHYQITSALAMSCHAATSRVKIPLVLSSSFATLPISEGYTSSATSECSGNCLIWSLVAYCPRLLTFTPA</sequence>
<evidence type="ECO:0000313" key="4">
    <source>
        <dbReference type="RefSeq" id="XP_033583918.1"/>
    </source>
</evidence>